<dbReference type="InterPro" id="IPR045584">
    <property type="entry name" value="Pilin-like"/>
</dbReference>
<reference evidence="3" key="1">
    <citation type="submission" date="2023-03" db="EMBL/GenBank/DDBJ databases">
        <title>Lomoglobus Profundus gen. nov., sp. nov., a novel member of the phylum Verrucomicrobia, isolated from deep-marine sediment of South China Sea.</title>
        <authorList>
            <person name="Ahmad T."/>
            <person name="Ishaq S.E."/>
            <person name="Wang F."/>
        </authorList>
    </citation>
    <scope>NUCLEOTIDE SEQUENCE</scope>
    <source>
        <strain evidence="3">LMO-M01</strain>
    </source>
</reference>
<dbReference type="Gene3D" id="3.30.700.10">
    <property type="entry name" value="Glycoprotein, Type 4 Pilin"/>
    <property type="match status" value="1"/>
</dbReference>
<dbReference type="EMBL" id="CP119075">
    <property type="protein sequence ID" value="WED65680.1"/>
    <property type="molecule type" value="Genomic_DNA"/>
</dbReference>
<gene>
    <name evidence="3" type="primary">gspG</name>
    <name evidence="3" type="ORF">PXH66_02320</name>
</gene>
<accession>A0AAE9ZYY0</accession>
<dbReference type="GO" id="GO:0015627">
    <property type="term" value="C:type II protein secretion system complex"/>
    <property type="evidence" value="ECO:0007669"/>
    <property type="project" value="InterPro"/>
</dbReference>
<protein>
    <submittedName>
        <fullName evidence="3">Type II secretion system major pseudopilin GspG</fullName>
    </submittedName>
</protein>
<feature type="domain" description="Type II secretion system protein GspG C-terminal" evidence="2">
    <location>
        <begin position="46"/>
        <end position="154"/>
    </location>
</feature>
<dbReference type="RefSeq" id="WP_330930210.1">
    <property type="nucleotide sequence ID" value="NZ_CP119075.1"/>
</dbReference>
<dbReference type="AlphaFoldDB" id="A0AAE9ZYY0"/>
<keyword evidence="1" id="KW-1133">Transmembrane helix</keyword>
<dbReference type="InterPro" id="IPR012902">
    <property type="entry name" value="N_methyl_site"/>
</dbReference>
<dbReference type="NCBIfam" id="TIGR02532">
    <property type="entry name" value="IV_pilin_GFxxxE"/>
    <property type="match status" value="1"/>
</dbReference>
<dbReference type="Proteomes" id="UP001218638">
    <property type="component" value="Chromosome"/>
</dbReference>
<dbReference type="KEGG" id="slom:PXH66_02320"/>
<keyword evidence="4" id="KW-1185">Reference proteome</keyword>
<dbReference type="PROSITE" id="PS00409">
    <property type="entry name" value="PROKAR_NTER_METHYL"/>
    <property type="match status" value="1"/>
</dbReference>
<name>A0AAE9ZYY0_9BACT</name>
<evidence type="ECO:0000313" key="4">
    <source>
        <dbReference type="Proteomes" id="UP001218638"/>
    </source>
</evidence>
<dbReference type="Pfam" id="PF08334">
    <property type="entry name" value="T2SSG"/>
    <property type="match status" value="1"/>
</dbReference>
<keyword evidence="1" id="KW-0472">Membrane</keyword>
<keyword evidence="1" id="KW-0812">Transmembrane</keyword>
<feature type="transmembrane region" description="Helical" evidence="1">
    <location>
        <begin position="21"/>
        <end position="42"/>
    </location>
</feature>
<dbReference type="SUPFAM" id="SSF54523">
    <property type="entry name" value="Pili subunits"/>
    <property type="match status" value="1"/>
</dbReference>
<dbReference type="GO" id="GO:0015628">
    <property type="term" value="P:protein secretion by the type II secretion system"/>
    <property type="evidence" value="ECO:0007669"/>
    <property type="project" value="InterPro"/>
</dbReference>
<evidence type="ECO:0000256" key="1">
    <source>
        <dbReference type="SAM" id="Phobius"/>
    </source>
</evidence>
<evidence type="ECO:0000259" key="2">
    <source>
        <dbReference type="Pfam" id="PF08334"/>
    </source>
</evidence>
<dbReference type="InterPro" id="IPR010054">
    <property type="entry name" value="Type2_sec_GspG"/>
</dbReference>
<organism evidence="3 4">
    <name type="scientific">Synoicihabitans lomoniglobus</name>
    <dbReference type="NCBI Taxonomy" id="2909285"/>
    <lineage>
        <taxon>Bacteria</taxon>
        <taxon>Pseudomonadati</taxon>
        <taxon>Verrucomicrobiota</taxon>
        <taxon>Opitutia</taxon>
        <taxon>Opitutales</taxon>
        <taxon>Opitutaceae</taxon>
        <taxon>Synoicihabitans</taxon>
    </lineage>
</organism>
<proteinExistence type="predicted"/>
<dbReference type="Pfam" id="PF07963">
    <property type="entry name" value="N_methyl"/>
    <property type="match status" value="1"/>
</dbReference>
<dbReference type="InterPro" id="IPR013545">
    <property type="entry name" value="T2SS_protein-GspG_C"/>
</dbReference>
<sequence>MTLSAPRSSRFHRQRSARTRGFTLLEIMVVLAILGLLVAVLVRNVGGDLERGSQQAAGLFVKSTMALPLTTYKIDMGSYPTTAQGLDALINAPQSGNGRWKGPYFESTNGQLPLDPWQQPYQYRFPGTKNPRLYDLYSKGPDLTADTDDDVGNWQ</sequence>
<dbReference type="NCBIfam" id="TIGR01710">
    <property type="entry name" value="typeII_sec_gspG"/>
    <property type="match status" value="1"/>
</dbReference>
<evidence type="ECO:0000313" key="3">
    <source>
        <dbReference type="EMBL" id="WED65680.1"/>
    </source>
</evidence>